<evidence type="ECO:0000256" key="5">
    <source>
        <dbReference type="ARBA" id="ARBA00035648"/>
    </source>
</evidence>
<keyword evidence="6" id="KW-0175">Coiled coil</keyword>
<dbReference type="AlphaFoldDB" id="A0A7C2ZKU5"/>
<evidence type="ECO:0000256" key="6">
    <source>
        <dbReference type="SAM" id="Coils"/>
    </source>
</evidence>
<evidence type="ECO:0000313" key="9">
    <source>
        <dbReference type="EMBL" id="HEW46325.1"/>
    </source>
</evidence>
<dbReference type="InterPro" id="IPR005229">
    <property type="entry name" value="YicC/YloC-like"/>
</dbReference>
<evidence type="ECO:0000256" key="2">
    <source>
        <dbReference type="ARBA" id="ARBA00022722"/>
    </source>
</evidence>
<dbReference type="InterPro" id="IPR013527">
    <property type="entry name" value="YicC-like_N"/>
</dbReference>
<keyword evidence="4" id="KW-0378">Hydrolase</keyword>
<name>A0A7C2ZKU5_9AQUI</name>
<dbReference type="GO" id="GO:0004521">
    <property type="term" value="F:RNA endonuclease activity"/>
    <property type="evidence" value="ECO:0007669"/>
    <property type="project" value="InterPro"/>
</dbReference>
<evidence type="ECO:0000256" key="4">
    <source>
        <dbReference type="ARBA" id="ARBA00022801"/>
    </source>
</evidence>
<evidence type="ECO:0000259" key="8">
    <source>
        <dbReference type="Pfam" id="PF08340"/>
    </source>
</evidence>
<feature type="domain" description="Endoribonuclease YicC-like C-terminal" evidence="8">
    <location>
        <begin position="169"/>
        <end position="282"/>
    </location>
</feature>
<comment type="caution">
    <text evidence="9">The sequence shown here is derived from an EMBL/GenBank/DDBJ whole genome shotgun (WGS) entry which is preliminary data.</text>
</comment>
<keyword evidence="2" id="KW-0540">Nuclease</keyword>
<dbReference type="PANTHER" id="PTHR30636">
    <property type="entry name" value="UPF0701 PROTEIN YICC"/>
    <property type="match status" value="1"/>
</dbReference>
<evidence type="ECO:0000256" key="1">
    <source>
        <dbReference type="ARBA" id="ARBA00001968"/>
    </source>
</evidence>
<protein>
    <submittedName>
        <fullName evidence="9">YicC family protein</fullName>
    </submittedName>
</protein>
<proteinExistence type="inferred from homology"/>
<reference evidence="9" key="1">
    <citation type="journal article" date="2020" name="mSystems">
        <title>Genome- and Community-Level Interaction Insights into Carbon Utilization and Element Cycling Functions of Hydrothermarchaeota in Hydrothermal Sediment.</title>
        <authorList>
            <person name="Zhou Z."/>
            <person name="Liu Y."/>
            <person name="Xu W."/>
            <person name="Pan J."/>
            <person name="Luo Z.H."/>
            <person name="Li M."/>
        </authorList>
    </citation>
    <scope>NUCLEOTIDE SEQUENCE [LARGE SCALE GENOMIC DNA]</scope>
    <source>
        <strain evidence="9">SpSt-132</strain>
    </source>
</reference>
<feature type="domain" description="Endoribonuclease YicC-like N-terminal" evidence="7">
    <location>
        <begin position="1"/>
        <end position="149"/>
    </location>
</feature>
<dbReference type="PANTHER" id="PTHR30636:SF3">
    <property type="entry name" value="UPF0701 PROTEIN YICC"/>
    <property type="match status" value="1"/>
</dbReference>
<sequence length="282" mass="32781">MLSMTGFGSGVYENDRWAVSVFVKSLNGKTLEVFIKSNYNLMSLEFSIRKMVREFLRRGTVNIHVDVRRKDIIEPVNPENLSTNINFFKIIREKLNLNVSDDTVLQLATRFSEAPKEEIDPNLEEAISCALTDALKELLNRKAEEGEHIRLDMEERLNKIEELMQEVLKQKEEIYEKAKRKVLEKAEELGLSENKALVLNEITLIMSKMDVEEEITRLRSHLKKSRELMKSNEDVGRKLEFIFQEMHREITTLSNKLPDLSSLAVEIKTEIDRLKQQVANVE</sequence>
<feature type="coiled-coil region" evidence="6">
    <location>
        <begin position="150"/>
        <end position="228"/>
    </location>
</feature>
<comment type="cofactor">
    <cofactor evidence="1">
        <name>a divalent metal cation</name>
        <dbReference type="ChEBI" id="CHEBI:60240"/>
    </cofactor>
</comment>
<keyword evidence="3" id="KW-0255">Endonuclease</keyword>
<dbReference type="Pfam" id="PF03755">
    <property type="entry name" value="YicC-like_N"/>
    <property type="match status" value="1"/>
</dbReference>
<gene>
    <name evidence="9" type="ORF">ENO47_06635</name>
</gene>
<comment type="similarity">
    <text evidence="5">Belongs to the YicC/YloC family.</text>
</comment>
<evidence type="ECO:0000256" key="3">
    <source>
        <dbReference type="ARBA" id="ARBA00022759"/>
    </source>
</evidence>
<dbReference type="GO" id="GO:0016787">
    <property type="term" value="F:hydrolase activity"/>
    <property type="evidence" value="ECO:0007669"/>
    <property type="project" value="UniProtKB-KW"/>
</dbReference>
<evidence type="ECO:0000259" key="7">
    <source>
        <dbReference type="Pfam" id="PF03755"/>
    </source>
</evidence>
<dbReference type="EMBL" id="DSFP01000058">
    <property type="protein sequence ID" value="HEW46325.1"/>
    <property type="molecule type" value="Genomic_DNA"/>
</dbReference>
<dbReference type="InterPro" id="IPR013551">
    <property type="entry name" value="YicC-like_C"/>
</dbReference>
<dbReference type="Pfam" id="PF08340">
    <property type="entry name" value="YicC-like_C"/>
    <property type="match status" value="1"/>
</dbReference>
<accession>A0A7C2ZKU5</accession>
<organism evidence="9">
    <name type="scientific">Hydrogenobacter sp</name>
    <dbReference type="NCBI Taxonomy" id="2152829"/>
    <lineage>
        <taxon>Bacteria</taxon>
        <taxon>Pseudomonadati</taxon>
        <taxon>Aquificota</taxon>
        <taxon>Aquificia</taxon>
        <taxon>Aquificales</taxon>
        <taxon>Aquificaceae</taxon>
        <taxon>Hydrogenobacter</taxon>
    </lineage>
</organism>